<gene>
    <name evidence="6" type="primary">LOC104760089</name>
</gene>
<keyword evidence="2" id="KW-1015">Disulfide bond</keyword>
<evidence type="ECO:0000313" key="6">
    <source>
        <dbReference type="RefSeq" id="XP_010481240.1"/>
    </source>
</evidence>
<dbReference type="InterPro" id="IPR052421">
    <property type="entry name" value="PCW_Enzyme_Inhibitor"/>
</dbReference>
<dbReference type="SMART" id="SM00856">
    <property type="entry name" value="PMEI"/>
    <property type="match status" value="1"/>
</dbReference>
<dbReference type="InterPro" id="IPR006501">
    <property type="entry name" value="Pectinesterase_inhib_dom"/>
</dbReference>
<dbReference type="PANTHER" id="PTHR36710">
    <property type="entry name" value="PECTINESTERASE INHIBITOR-LIKE"/>
    <property type="match status" value="1"/>
</dbReference>
<comment type="similarity">
    <text evidence="3">Belongs to the PMEI family.</text>
</comment>
<dbReference type="Proteomes" id="UP000694864">
    <property type="component" value="Chromosome 17"/>
</dbReference>
<proteinExistence type="inferred from homology"/>
<organism evidence="5 6">
    <name type="scientific">Camelina sativa</name>
    <name type="common">False flax</name>
    <name type="synonym">Myagrum sativum</name>
    <dbReference type="NCBI Taxonomy" id="90675"/>
    <lineage>
        <taxon>Eukaryota</taxon>
        <taxon>Viridiplantae</taxon>
        <taxon>Streptophyta</taxon>
        <taxon>Embryophyta</taxon>
        <taxon>Tracheophyta</taxon>
        <taxon>Spermatophyta</taxon>
        <taxon>Magnoliopsida</taxon>
        <taxon>eudicotyledons</taxon>
        <taxon>Gunneridae</taxon>
        <taxon>Pentapetalae</taxon>
        <taxon>rosids</taxon>
        <taxon>malvids</taxon>
        <taxon>Brassicales</taxon>
        <taxon>Brassicaceae</taxon>
        <taxon>Camelineae</taxon>
        <taxon>Camelina</taxon>
    </lineage>
</organism>
<evidence type="ECO:0000259" key="4">
    <source>
        <dbReference type="SMART" id="SM00856"/>
    </source>
</evidence>
<keyword evidence="5" id="KW-1185">Reference proteome</keyword>
<protein>
    <submittedName>
        <fullName evidence="6">Uncharacterized protein LOC104760089</fullName>
    </submittedName>
</protein>
<dbReference type="PANTHER" id="PTHR36710:SF2">
    <property type="entry name" value="EMB|CAB66412.1-RELATED"/>
    <property type="match status" value="1"/>
</dbReference>
<evidence type="ECO:0000256" key="2">
    <source>
        <dbReference type="ARBA" id="ARBA00023157"/>
    </source>
</evidence>
<name>A0ABM0X5X4_CAMSA</name>
<feature type="domain" description="Pectinesterase inhibitor" evidence="4">
    <location>
        <begin position="23"/>
        <end position="161"/>
    </location>
</feature>
<evidence type="ECO:0000256" key="1">
    <source>
        <dbReference type="ARBA" id="ARBA00022729"/>
    </source>
</evidence>
<dbReference type="GeneID" id="104760089"/>
<dbReference type="RefSeq" id="XP_010481240.1">
    <property type="nucleotide sequence ID" value="XM_010482938.1"/>
</dbReference>
<sequence length="168" mass="19217">FDLIDDQILYTITSATSISPNAPTMIQIDNICLNTVNMYYCEQSVISKLKNPHSEIATLAKIAAFNALHTTKKNNNMSSNECTMFFNMISKTQLRTCLATYNNVEKLMEGAYKAMLQNEYSEMRRYQSTVLGVLDNCKSDFDLMVRTNWWVRLMINISIFASRKLPAP</sequence>
<feature type="non-terminal residue" evidence="6">
    <location>
        <position position="1"/>
    </location>
</feature>
<accession>A0ABM0X5X4</accession>
<evidence type="ECO:0000256" key="3">
    <source>
        <dbReference type="ARBA" id="ARBA00038471"/>
    </source>
</evidence>
<keyword evidence="1" id="KW-0732">Signal</keyword>
<dbReference type="InterPro" id="IPR035513">
    <property type="entry name" value="Invertase/methylesterase_inhib"/>
</dbReference>
<reference evidence="6" key="2">
    <citation type="submission" date="2025-08" db="UniProtKB">
        <authorList>
            <consortium name="RefSeq"/>
        </authorList>
    </citation>
    <scope>IDENTIFICATION</scope>
    <source>
        <tissue evidence="6">Leaf</tissue>
    </source>
</reference>
<reference evidence="5" key="1">
    <citation type="journal article" date="2014" name="Nat. Commun.">
        <title>The emerging biofuel crop Camelina sativa retains a highly undifferentiated hexaploid genome structure.</title>
        <authorList>
            <person name="Kagale S."/>
            <person name="Koh C."/>
            <person name="Nixon J."/>
            <person name="Bollina V."/>
            <person name="Clarke W.E."/>
            <person name="Tuteja R."/>
            <person name="Spillane C."/>
            <person name="Robinson S.J."/>
            <person name="Links M.G."/>
            <person name="Clarke C."/>
            <person name="Higgins E.E."/>
            <person name="Huebert T."/>
            <person name="Sharpe A.G."/>
            <person name="Parkin I.A."/>
        </authorList>
    </citation>
    <scope>NUCLEOTIDE SEQUENCE [LARGE SCALE GENOMIC DNA]</scope>
    <source>
        <strain evidence="5">cv. DH55</strain>
    </source>
</reference>
<dbReference type="NCBIfam" id="TIGR01614">
    <property type="entry name" value="PME_inhib"/>
    <property type="match status" value="1"/>
</dbReference>
<dbReference type="Gene3D" id="1.20.140.40">
    <property type="entry name" value="Invertase/pectin methylesterase inhibitor family protein"/>
    <property type="match status" value="1"/>
</dbReference>
<dbReference type="SUPFAM" id="SSF101148">
    <property type="entry name" value="Plant invertase/pectin methylesterase inhibitor"/>
    <property type="match status" value="1"/>
</dbReference>
<evidence type="ECO:0000313" key="5">
    <source>
        <dbReference type="Proteomes" id="UP000694864"/>
    </source>
</evidence>